<reference evidence="2 3" key="1">
    <citation type="submission" date="2021-11" db="EMBL/GenBank/DDBJ databases">
        <title>Seasonal and diel survey of microbial diversity of the Tyrrhenian coast.</title>
        <authorList>
            <person name="Gattoni G."/>
            <person name="Corral P."/>
        </authorList>
    </citation>
    <scope>NUCLEOTIDE SEQUENCE [LARGE SCALE GENOMIC DNA]</scope>
    <source>
        <strain evidence="2 3">Mr9</strain>
    </source>
</reference>
<feature type="domain" description="DUF7793" evidence="1">
    <location>
        <begin position="12"/>
        <end position="124"/>
    </location>
</feature>
<sequence>MPRYHKNPYAEYRIEAGILFLYYKPQSCLSLQIAKKVVQDRLRFQMNTSYPVYCDVRELIDSTKEARDYLIREGSASTLAIAFHVNRGLTESMVRFYLKRRETHIETRLFYEMEPALEFLKTYRNPKHPRKN</sequence>
<proteinExistence type="predicted"/>
<dbReference type="RefSeq" id="WP_228231296.1">
    <property type="nucleotide sequence ID" value="NZ_JAJGMW010000026.1"/>
</dbReference>
<evidence type="ECO:0000313" key="2">
    <source>
        <dbReference type="EMBL" id="MCC4214231.1"/>
    </source>
</evidence>
<keyword evidence="3" id="KW-1185">Reference proteome</keyword>
<dbReference type="Proteomes" id="UP001197770">
    <property type="component" value="Unassembled WGS sequence"/>
</dbReference>
<dbReference type="Pfam" id="PF25056">
    <property type="entry name" value="DUF7793"/>
    <property type="match status" value="1"/>
</dbReference>
<gene>
    <name evidence="2" type="ORF">LLW17_16000</name>
</gene>
<evidence type="ECO:0000313" key="3">
    <source>
        <dbReference type="Proteomes" id="UP001197770"/>
    </source>
</evidence>
<dbReference type="InterPro" id="IPR056695">
    <property type="entry name" value="DUF7793"/>
</dbReference>
<comment type="caution">
    <text evidence="2">The sequence shown here is derived from an EMBL/GenBank/DDBJ whole genome shotgun (WGS) entry which is preliminary data.</text>
</comment>
<organism evidence="2 3">
    <name type="scientific">Leeuwenhoekiella parthenopeia</name>
    <dbReference type="NCBI Taxonomy" id="2890320"/>
    <lineage>
        <taxon>Bacteria</taxon>
        <taxon>Pseudomonadati</taxon>
        <taxon>Bacteroidota</taxon>
        <taxon>Flavobacteriia</taxon>
        <taxon>Flavobacteriales</taxon>
        <taxon>Flavobacteriaceae</taxon>
        <taxon>Leeuwenhoekiella</taxon>
    </lineage>
</organism>
<evidence type="ECO:0000259" key="1">
    <source>
        <dbReference type="Pfam" id="PF25056"/>
    </source>
</evidence>
<accession>A0ABS8GYR5</accession>
<dbReference type="EMBL" id="JAJGMW010000026">
    <property type="protein sequence ID" value="MCC4214231.1"/>
    <property type="molecule type" value="Genomic_DNA"/>
</dbReference>
<protein>
    <recommendedName>
        <fullName evidence="1">DUF7793 domain-containing protein</fullName>
    </recommendedName>
</protein>
<name>A0ABS8GYR5_9FLAO</name>